<dbReference type="Proteomes" id="UP000010809">
    <property type="component" value="Chromosome"/>
</dbReference>
<dbReference type="SUPFAM" id="SSF143120">
    <property type="entry name" value="YefM-like"/>
    <property type="match status" value="1"/>
</dbReference>
<protein>
    <recommendedName>
        <fullName evidence="2">Antitoxin</fullName>
    </recommendedName>
</protein>
<evidence type="ECO:0000256" key="1">
    <source>
        <dbReference type="ARBA" id="ARBA00009981"/>
    </source>
</evidence>
<keyword evidence="4" id="KW-1185">Reference proteome</keyword>
<dbReference type="Pfam" id="PF02604">
    <property type="entry name" value="PhdYeFM_antitox"/>
    <property type="match status" value="1"/>
</dbReference>
<evidence type="ECO:0000256" key="2">
    <source>
        <dbReference type="RuleBase" id="RU362080"/>
    </source>
</evidence>
<dbReference type="eggNOG" id="COG4118">
    <property type="taxonomic scope" value="Bacteria"/>
</dbReference>
<proteinExistence type="inferred from homology"/>
<dbReference type="InterPro" id="IPR036165">
    <property type="entry name" value="YefM-like_sf"/>
</dbReference>
<dbReference type="HOGENOM" id="CLU_163140_7_1_6"/>
<name>L0DTZ5_THIND</name>
<organism evidence="3 4">
    <name type="scientific">Thioalkalivibrio nitratireducens (strain DSM 14787 / UNIQEM 213 / ALEN2)</name>
    <dbReference type="NCBI Taxonomy" id="1255043"/>
    <lineage>
        <taxon>Bacteria</taxon>
        <taxon>Pseudomonadati</taxon>
        <taxon>Pseudomonadota</taxon>
        <taxon>Gammaproteobacteria</taxon>
        <taxon>Chromatiales</taxon>
        <taxon>Ectothiorhodospiraceae</taxon>
        <taxon>Thioalkalivibrio</taxon>
    </lineage>
</organism>
<evidence type="ECO:0000313" key="3">
    <source>
        <dbReference type="EMBL" id="AGA32482.1"/>
    </source>
</evidence>
<reference evidence="3" key="1">
    <citation type="submission" date="2015-12" db="EMBL/GenBank/DDBJ databases">
        <authorList>
            <person name="Tikhonova T.V."/>
            <person name="Pavlov A.R."/>
            <person name="Beletsky A.V."/>
            <person name="Mardanov A.V."/>
            <person name="Sorokin D.Y."/>
            <person name="Ravin N.V."/>
            <person name="Popov V.O."/>
        </authorList>
    </citation>
    <scope>NUCLEOTIDE SEQUENCE</scope>
    <source>
        <strain evidence="3">DSM 14787</strain>
    </source>
</reference>
<sequence length="78" mass="8785">MKEVSVREAREQLSSILKAVERGEEVGILRRGRPVARVVRPAGDPPAFRSRADLRQSLPAMREAAVDTVRALRDSERY</sequence>
<dbReference type="PANTHER" id="PTHR35377:SF8">
    <property type="entry name" value="ANTITOXIN VAPB22"/>
    <property type="match status" value="1"/>
</dbReference>
<dbReference type="InterPro" id="IPR006442">
    <property type="entry name" value="Antitoxin_Phd/YefM"/>
</dbReference>
<dbReference type="NCBIfam" id="TIGR01552">
    <property type="entry name" value="phd_fam"/>
    <property type="match status" value="1"/>
</dbReference>
<dbReference type="EMBL" id="CP003989">
    <property type="protein sequence ID" value="AGA32482.1"/>
    <property type="molecule type" value="Genomic_DNA"/>
</dbReference>
<dbReference type="OrthoDB" id="5786196at2"/>
<dbReference type="KEGG" id="tni:TVNIR_0791"/>
<comment type="similarity">
    <text evidence="1 2">Belongs to the phD/YefM antitoxin family.</text>
</comment>
<dbReference type="PANTHER" id="PTHR35377">
    <property type="entry name" value="ANTITOXIN VAPB49-RELATED-RELATED"/>
    <property type="match status" value="1"/>
</dbReference>
<dbReference type="InterPro" id="IPR051416">
    <property type="entry name" value="phD-YefM_TA_antitoxins"/>
</dbReference>
<gene>
    <name evidence="3" type="ordered locus">TVNIR_0791</name>
</gene>
<evidence type="ECO:0000313" key="4">
    <source>
        <dbReference type="Proteomes" id="UP000010809"/>
    </source>
</evidence>
<dbReference type="AlphaFoldDB" id="L0DTZ5"/>
<dbReference type="Gene3D" id="3.40.1620.10">
    <property type="entry name" value="YefM-like domain"/>
    <property type="match status" value="1"/>
</dbReference>
<comment type="function">
    <text evidence="2">Antitoxin component of a type II toxin-antitoxin (TA) system.</text>
</comment>
<accession>L0DTZ5</accession>
<dbReference type="PATRIC" id="fig|1255043.3.peg.797"/>
<dbReference type="RefSeq" id="WP_015257626.1">
    <property type="nucleotide sequence ID" value="NC_019902.2"/>
</dbReference>